<dbReference type="Gene3D" id="3.40.190.10">
    <property type="entry name" value="Periplasmic binding protein-like II"/>
    <property type="match status" value="1"/>
</dbReference>
<sequence length="431" mass="50075">MRAKKSVFLILIVLLLAVLVGCGKKPVGEEKVTIRWCVDNAPSRKAQIEAFEEAYPDIKVNLDFIASKGRMLTQIAGGTPPDVFPLYSMDDFIIFAKKDILLDITDYVKEWGIDMSDFWPQYLPAMVYEGRIYGFVENAGSMVFFYNKKMFDEAGVSYPTDNWRWEDALEAAKKLTKKDPSTGRHIQFGIDSWIQEPFFIFWQNGGNIFNQEGTKCIINSPQNKEALQFFYDLQFKYHVSPTSLDRTGIQASSGWAGNLFEGGKTAMIICGRWMLMSFRRNKELEFDIAPLPYFKERATIIASKTYSIPKSSKHIKEALKFLRFRLNKENQLIVARTGDGIPSLRSVANSKEFLFNPDFPNETRNYLFLEEMKYARPMEVSKYISGFDFRRIWYEETEKMWIRKQSPSETLDRIAERVNSIMRKRYLEMAK</sequence>
<dbReference type="SUPFAM" id="SSF53850">
    <property type="entry name" value="Periplasmic binding protein-like II"/>
    <property type="match status" value="1"/>
</dbReference>
<reference evidence="6 7" key="1">
    <citation type="journal article" date="2021" name="bioRxiv">
        <title>Unique metabolic strategies in Hadean analogues reveal hints for primordial physiology.</title>
        <authorList>
            <person name="Nobu M.K."/>
            <person name="Nakai R."/>
            <person name="Tamazawa S."/>
            <person name="Mori H."/>
            <person name="Toyoda A."/>
            <person name="Ijiri A."/>
            <person name="Suzuki S."/>
            <person name="Kurokawa K."/>
            <person name="Kamagata Y."/>
            <person name="Tamaki H."/>
        </authorList>
    </citation>
    <scope>NUCLEOTIDE SEQUENCE [LARGE SCALE GENOMIC DNA]</scope>
    <source>
        <strain evidence="6">BS525</strain>
    </source>
</reference>
<evidence type="ECO:0000313" key="6">
    <source>
        <dbReference type="EMBL" id="MBT9145747.1"/>
    </source>
</evidence>
<evidence type="ECO:0000256" key="1">
    <source>
        <dbReference type="ARBA" id="ARBA00022475"/>
    </source>
</evidence>
<accession>A0A9E2BIU3</accession>
<gene>
    <name evidence="6" type="primary">yesO</name>
    <name evidence="6" type="ORF">DDT42_01624</name>
</gene>
<evidence type="ECO:0000256" key="5">
    <source>
        <dbReference type="ARBA" id="ARBA00023288"/>
    </source>
</evidence>
<dbReference type="PROSITE" id="PS51257">
    <property type="entry name" value="PROKAR_LIPOPROTEIN"/>
    <property type="match status" value="1"/>
</dbReference>
<dbReference type="InterPro" id="IPR006059">
    <property type="entry name" value="SBP"/>
</dbReference>
<keyword evidence="4" id="KW-0564">Palmitate</keyword>
<evidence type="ECO:0000313" key="7">
    <source>
        <dbReference type="Proteomes" id="UP000811545"/>
    </source>
</evidence>
<evidence type="ECO:0000256" key="2">
    <source>
        <dbReference type="ARBA" id="ARBA00022729"/>
    </source>
</evidence>
<proteinExistence type="predicted"/>
<comment type="caution">
    <text evidence="6">The sequence shown here is derived from an EMBL/GenBank/DDBJ whole genome shotgun (WGS) entry which is preliminary data.</text>
</comment>
<keyword evidence="1" id="KW-1003">Cell membrane</keyword>
<protein>
    <submittedName>
        <fullName evidence="6">ABC transporter substrate-binding protein YesO</fullName>
    </submittedName>
</protein>
<name>A0A9E2BIU3_PSYF1</name>
<keyword evidence="5" id="KW-0449">Lipoprotein</keyword>
<dbReference type="InterPro" id="IPR050490">
    <property type="entry name" value="Bact_solute-bd_prot1"/>
</dbReference>
<dbReference type="CDD" id="cd13585">
    <property type="entry name" value="PBP2_TMBP_like"/>
    <property type="match status" value="1"/>
</dbReference>
<dbReference type="PANTHER" id="PTHR43649">
    <property type="entry name" value="ARABINOSE-BINDING PROTEIN-RELATED"/>
    <property type="match status" value="1"/>
</dbReference>
<evidence type="ECO:0000256" key="3">
    <source>
        <dbReference type="ARBA" id="ARBA00023136"/>
    </source>
</evidence>
<dbReference type="Pfam" id="PF01547">
    <property type="entry name" value="SBP_bac_1"/>
    <property type="match status" value="1"/>
</dbReference>
<keyword evidence="2" id="KW-0732">Signal</keyword>
<evidence type="ECO:0000256" key="4">
    <source>
        <dbReference type="ARBA" id="ARBA00023139"/>
    </source>
</evidence>
<dbReference type="EMBL" id="QLTW01000160">
    <property type="protein sequence ID" value="MBT9145747.1"/>
    <property type="molecule type" value="Genomic_DNA"/>
</dbReference>
<organism evidence="6 7">
    <name type="scientific">Psychracetigena formicireducens</name>
    <dbReference type="NCBI Taxonomy" id="2986056"/>
    <lineage>
        <taxon>Bacteria</taxon>
        <taxon>Bacillati</taxon>
        <taxon>Candidatus Lithacetigenota</taxon>
        <taxon>Candidatus Psychracetigena</taxon>
    </lineage>
</organism>
<dbReference type="AlphaFoldDB" id="A0A9E2BIU3"/>
<keyword evidence="3" id="KW-0472">Membrane</keyword>
<dbReference type="Proteomes" id="UP000811545">
    <property type="component" value="Unassembled WGS sequence"/>
</dbReference>
<dbReference type="PANTHER" id="PTHR43649:SF33">
    <property type="entry name" value="POLYGALACTURONAN_RHAMNOGALACTURONAN-BINDING PROTEIN YTCQ"/>
    <property type="match status" value="1"/>
</dbReference>